<dbReference type="HOGENOM" id="CLU_030793_0_0_11"/>
<dbReference type="eggNOG" id="COG2304">
    <property type="taxonomic scope" value="Bacteria"/>
</dbReference>
<evidence type="ECO:0000313" key="1">
    <source>
        <dbReference type="EMBL" id="AEE45613.1"/>
    </source>
</evidence>
<accession>F4H6I0</accession>
<proteinExistence type="predicted"/>
<dbReference type="AlphaFoldDB" id="F4H6I0"/>
<dbReference type="EMBL" id="CP002666">
    <property type="protein sequence ID" value="AEE45613.1"/>
    <property type="molecule type" value="Genomic_DNA"/>
</dbReference>
<evidence type="ECO:0008006" key="3">
    <source>
        <dbReference type="Google" id="ProtNLM"/>
    </source>
</evidence>
<dbReference type="KEGG" id="cfi:Celf_1478"/>
<keyword evidence="2" id="KW-1185">Reference proteome</keyword>
<name>F4H6I0_CELFA</name>
<dbReference type="STRING" id="590998.Celf_1478"/>
<dbReference type="Proteomes" id="UP000008460">
    <property type="component" value="Chromosome"/>
</dbReference>
<gene>
    <name evidence="1" type="ordered locus">Celf_1478</name>
</gene>
<reference evidence="1 2" key="1">
    <citation type="submission" date="2011-04" db="EMBL/GenBank/DDBJ databases">
        <title>Complete sequence of Cellulomonas fimi ATCC 484.</title>
        <authorList>
            <consortium name="US DOE Joint Genome Institute"/>
            <person name="Lucas S."/>
            <person name="Han J."/>
            <person name="Lapidus A."/>
            <person name="Cheng J.-F."/>
            <person name="Goodwin L."/>
            <person name="Pitluck S."/>
            <person name="Peters L."/>
            <person name="Chertkov O."/>
            <person name="Detter J.C."/>
            <person name="Han C."/>
            <person name="Tapia R."/>
            <person name="Land M."/>
            <person name="Hauser L."/>
            <person name="Kyrpides N."/>
            <person name="Ivanova N."/>
            <person name="Ovchinnikova G."/>
            <person name="Pagani I."/>
            <person name="Mead D."/>
            <person name="Brumm P."/>
            <person name="Woyke T."/>
        </authorList>
    </citation>
    <scope>NUCLEOTIDE SEQUENCE [LARGE SCALE GENOMIC DNA]</scope>
    <source>
        <strain evidence="2">ATCC 484 / DSM 20113 / JCM 1341 / NBRC 15513 / NCIMB 8980 / NCTC 7547</strain>
    </source>
</reference>
<protein>
    <recommendedName>
        <fullName evidence="3">VWA domain-containing protein</fullName>
    </recommendedName>
</protein>
<sequence length="596" mass="62922">MTAPAGTPGTAPSGAADAPLDDLERRWRATWPQALAAWGRTTRLHPPVLHQQPCGMPSWAWYDVEDVEVHVDLTVVRERGVEDHALAVLAHEIGHHLLAPVDRASHVRIAARVQAGLVDMDHLVGLVANLWCDLLINDRLQRRAGVDRAALSAAVGPPVADDVLMLLVLRTNEVLWGLPRGTLVGAHAAPDAQAMLCARLVRAYARDPVGGAAGFASLVRTTVPEEQLRDLGARTRTLVRVACGGPGGDDGSVPFGVATDPTLGAPVLHPSLDPRVVGAGTVEAAVGEDGEVPPPGGGNVLEPAALHAVLAALGATTSREDVAIAWYREHAARHLVPFPTRRRPRPADELIAGLEPWEVGDDLASVDWTGTMTASPVVVPGMTTVRRAYLDDPEEESEQRLVDLDLYLDSSGSMPDPSRTRAPIALAGAILALSALRAGARVQATTWSGAGQVAGTDGFTRDADAVLRAVVAYFGGATSFPLALLRRTHLGDPDTGAPPTRRGPTHVAVISDDGIATMFGMGWPRAADPRHDDPTAGEALRAAEGGGTLVLHARPQWVATFEQRAQGYAVHSVLTDEDLLTFVRRMAASTWGGDEA</sequence>
<evidence type="ECO:0000313" key="2">
    <source>
        <dbReference type="Proteomes" id="UP000008460"/>
    </source>
</evidence>
<organism evidence="1 2">
    <name type="scientific">Cellulomonas fimi (strain ATCC 484 / DSM 20113 / JCM 1341 / CCUG 24087 / LMG 16345 / NBRC 15513 / NCIMB 8980 / NCTC 7547 / NRS-133)</name>
    <dbReference type="NCBI Taxonomy" id="590998"/>
    <lineage>
        <taxon>Bacteria</taxon>
        <taxon>Bacillati</taxon>
        <taxon>Actinomycetota</taxon>
        <taxon>Actinomycetes</taxon>
        <taxon>Micrococcales</taxon>
        <taxon>Cellulomonadaceae</taxon>
        <taxon>Cellulomonas</taxon>
    </lineage>
</organism>
<dbReference type="RefSeq" id="WP_013770639.1">
    <property type="nucleotide sequence ID" value="NC_015514.1"/>
</dbReference>